<comment type="similarity">
    <text evidence="3">Belongs to the VAM6/VPS39 family.</text>
</comment>
<evidence type="ECO:0000256" key="2">
    <source>
        <dbReference type="ARBA" id="ARBA00023136"/>
    </source>
</evidence>
<dbReference type="PANTHER" id="PTHR12894:SF49">
    <property type="entry name" value="VAM6_VPS39-LIKE PROTEIN"/>
    <property type="match status" value="1"/>
</dbReference>
<dbReference type="SUPFAM" id="SSF50978">
    <property type="entry name" value="WD40 repeat-like"/>
    <property type="match status" value="1"/>
</dbReference>
<feature type="repeat" description="CHCR" evidence="4">
    <location>
        <begin position="699"/>
        <end position="867"/>
    </location>
</feature>
<evidence type="ECO:0000313" key="7">
    <source>
        <dbReference type="EMBL" id="KAB8346335.1"/>
    </source>
</evidence>
<keyword evidence="2" id="KW-0472">Membrane</keyword>
<dbReference type="InterPro" id="IPR001180">
    <property type="entry name" value="CNH_dom"/>
</dbReference>
<evidence type="ECO:0000256" key="4">
    <source>
        <dbReference type="PROSITE-ProRule" id="PRU01006"/>
    </source>
</evidence>
<proteinExistence type="inferred from homology"/>
<dbReference type="Pfam" id="PF10366">
    <property type="entry name" value="Vps39_1"/>
    <property type="match status" value="1"/>
</dbReference>
<dbReference type="Proteomes" id="UP000327013">
    <property type="component" value="Unassembled WGS sequence"/>
</dbReference>
<protein>
    <recommendedName>
        <fullName evidence="6">CNH domain-containing protein</fullName>
    </recommendedName>
</protein>
<dbReference type="PROSITE" id="PS50219">
    <property type="entry name" value="CNH"/>
    <property type="match status" value="1"/>
</dbReference>
<dbReference type="InterPro" id="IPR019453">
    <property type="entry name" value="VPS39/TGFA1_Znf"/>
</dbReference>
<evidence type="ECO:0000259" key="6">
    <source>
        <dbReference type="PROSITE" id="PS50219"/>
    </source>
</evidence>
<accession>A0A5N6KXA4</accession>
<evidence type="ECO:0000256" key="1">
    <source>
        <dbReference type="ARBA" id="ARBA00004184"/>
    </source>
</evidence>
<dbReference type="PROSITE" id="PS50236">
    <property type="entry name" value="CHCR"/>
    <property type="match status" value="1"/>
</dbReference>
<sequence>MLSAFHARPLVELKSRDKSKIESVLAYGDRVLVGLSTGSLRIYRTKEFTDDPEAAPAEEGEKPKIDLLRDEDKFSKKPIQQLAIIKEANVLISLSDAHVSFHDLQTYVLSERLERSKGATSFAVISYVVKDPDTGIPSIVSKLAVAVKRKVMVWSWHDMEPSDLIEESTLPSTVKLITWANGSSLLAGMDPGYVLVDLPTGKITEINRIVDQGEAAGARFGAINSSGMGYMGMGSWVPKPMATKLQEGVMMLAKDVNTLFIDMEGTPVEKRQVPWATAPEAVGYSYPYLLSLATSRGVLEVRNPETLSLLQSIKLADATIMHVPQPNISLAHAGKGFLVASDRCIWRMSAVDYPSQIDELTAAGRFDETLSLVGQLEDTLIEDKEGILRDIKIQKAHQLFDQRKYRDSLDLFSEAGAPPAKVVALYPPLIAGDSSKHFHEKAEDNDQGDDTDRPTSPNQETSVNGAASRSILSAVPLLGSDTASVKLTKAEKDTTSFSKNTAFSMEEKELKYAVNELCAFLAQARVQIQRHMNYDGELKDKTTSQHSRPPYFTLVAQDYHTVTDWRQALFDVATLVDTTLFRAYMFARPQLAGSLFRLDNFCSPTVVEEKLYESGRYNDLIDFLHGKKLHRQALELLDKFGKGEGGVAGGEVDEALRGPRRIVSYLQQLPFELIDLILQFAEWPIRKDPELGMEIFVADTENAETLPRHQVLEFLENNSHSLARQYLEHVIHELGDDTTDFHDRLISLYLERLNKESSNSPAVLASTDEVRGKLEGLLRSSTHYSRQLALRLLPIDSPSFYECRAIILSKLGRHREALQIYVFDMKDYSKAEEYCNATYLEHTISAAAPTTKVSPSTTAVVDPDDPSQAQSVYTDLLSLYLTPPSGHKENLDAALQLLSHHGSRLPALSTLNLLPTSLPVKNLESYFRGRMRAAHSLAREEAIVAALSGVEKTAIEAALLIGDDEASGTSTAKGRSRRIVLEENRLCAVCNKRFGRAAVRVYPDGEVTHYGCADPRRDVGESPRSPRSLPIRGIGVR</sequence>
<evidence type="ECO:0000256" key="3">
    <source>
        <dbReference type="ARBA" id="ARBA00038201"/>
    </source>
</evidence>
<organism evidence="7 8">
    <name type="scientific">Carpinus fangiana</name>
    <dbReference type="NCBI Taxonomy" id="176857"/>
    <lineage>
        <taxon>Eukaryota</taxon>
        <taxon>Viridiplantae</taxon>
        <taxon>Streptophyta</taxon>
        <taxon>Embryophyta</taxon>
        <taxon>Tracheophyta</taxon>
        <taxon>Spermatophyta</taxon>
        <taxon>Magnoliopsida</taxon>
        <taxon>eudicotyledons</taxon>
        <taxon>Gunneridae</taxon>
        <taxon>Pentapetalae</taxon>
        <taxon>rosids</taxon>
        <taxon>fabids</taxon>
        <taxon>Fagales</taxon>
        <taxon>Betulaceae</taxon>
        <taxon>Carpinus</taxon>
    </lineage>
</organism>
<dbReference type="InterPro" id="IPR032914">
    <property type="entry name" value="Vam6/VPS39/TRAP1"/>
</dbReference>
<feature type="region of interest" description="Disordered" evidence="5">
    <location>
        <begin position="439"/>
        <end position="466"/>
    </location>
</feature>
<dbReference type="GO" id="GO:0005737">
    <property type="term" value="C:cytoplasm"/>
    <property type="evidence" value="ECO:0007669"/>
    <property type="project" value="TreeGrafter"/>
</dbReference>
<dbReference type="GO" id="GO:0006914">
    <property type="term" value="P:autophagy"/>
    <property type="evidence" value="ECO:0007669"/>
    <property type="project" value="TreeGrafter"/>
</dbReference>
<evidence type="ECO:0000256" key="5">
    <source>
        <dbReference type="SAM" id="MobiDB-lite"/>
    </source>
</evidence>
<dbReference type="AlphaFoldDB" id="A0A5N6KXA4"/>
<dbReference type="InterPro" id="IPR019452">
    <property type="entry name" value="VPS39/TGF_beta_rcpt-assoc_1"/>
</dbReference>
<dbReference type="GO" id="GO:0006886">
    <property type="term" value="P:intracellular protein transport"/>
    <property type="evidence" value="ECO:0007669"/>
    <property type="project" value="UniProtKB-UniRule"/>
</dbReference>
<feature type="compositionally biased region" description="Polar residues" evidence="5">
    <location>
        <begin position="454"/>
        <end position="466"/>
    </location>
</feature>
<dbReference type="OrthoDB" id="5325112at2759"/>
<dbReference type="GO" id="GO:0034058">
    <property type="term" value="P:endosomal vesicle fusion"/>
    <property type="evidence" value="ECO:0007669"/>
    <property type="project" value="TreeGrafter"/>
</dbReference>
<comment type="caution">
    <text evidence="7">The sequence shown here is derived from an EMBL/GenBank/DDBJ whole genome shotgun (WGS) entry which is preliminary data.</text>
</comment>
<dbReference type="GO" id="GO:0012505">
    <property type="term" value="C:endomembrane system"/>
    <property type="evidence" value="ECO:0007669"/>
    <property type="project" value="UniProtKB-SubCell"/>
</dbReference>
<dbReference type="Pfam" id="PF00780">
    <property type="entry name" value="CNH"/>
    <property type="match status" value="1"/>
</dbReference>
<keyword evidence="8" id="KW-1185">Reference proteome</keyword>
<feature type="domain" description="CNH" evidence="6">
    <location>
        <begin position="18"/>
        <end position="328"/>
    </location>
</feature>
<dbReference type="InterPro" id="IPR036322">
    <property type="entry name" value="WD40_repeat_dom_sf"/>
</dbReference>
<dbReference type="GO" id="GO:0016020">
    <property type="term" value="C:membrane"/>
    <property type="evidence" value="ECO:0007669"/>
    <property type="project" value="TreeGrafter"/>
</dbReference>
<evidence type="ECO:0000313" key="8">
    <source>
        <dbReference type="Proteomes" id="UP000327013"/>
    </source>
</evidence>
<dbReference type="PANTHER" id="PTHR12894">
    <property type="entry name" value="CNH DOMAIN CONTAINING"/>
    <property type="match status" value="1"/>
</dbReference>
<feature type="region of interest" description="Disordered" evidence="5">
    <location>
        <begin position="1012"/>
        <end position="1037"/>
    </location>
</feature>
<gene>
    <name evidence="7" type="ORF">FH972_023379</name>
</gene>
<reference evidence="7 8" key="1">
    <citation type="submission" date="2019-06" db="EMBL/GenBank/DDBJ databases">
        <title>A chromosomal-level reference genome of Carpinus fangiana (Coryloideae, Betulaceae).</title>
        <authorList>
            <person name="Yang X."/>
            <person name="Wang Z."/>
            <person name="Zhang L."/>
            <person name="Hao G."/>
            <person name="Liu J."/>
            <person name="Yang Y."/>
        </authorList>
    </citation>
    <scope>NUCLEOTIDE SEQUENCE [LARGE SCALE GENOMIC DNA]</scope>
    <source>
        <strain evidence="7">Cfa_2016G</strain>
        <tissue evidence="7">Leaf</tissue>
    </source>
</reference>
<dbReference type="EMBL" id="VIBQ01000013">
    <property type="protein sequence ID" value="KAB8346335.1"/>
    <property type="molecule type" value="Genomic_DNA"/>
</dbReference>
<dbReference type="InterPro" id="IPR000547">
    <property type="entry name" value="Clathrin_H-chain/VPS_repeat"/>
</dbReference>
<dbReference type="Pfam" id="PF10367">
    <property type="entry name" value="zf-Vps39_C"/>
    <property type="match status" value="1"/>
</dbReference>
<name>A0A5N6KXA4_9ROSI</name>
<comment type="subcellular location">
    <subcellularLocation>
        <location evidence="1">Endomembrane system</location>
        <topology evidence="1">Peripheral membrane protein</topology>
    </subcellularLocation>
</comment>